<dbReference type="OrthoDB" id="2603324at2"/>
<dbReference type="AlphaFoldDB" id="A9KQZ6"/>
<sequence length="185" mass="21830">MDCMNYEFTRRQLDLSNELRDLWQQHVLWTRSFIISTAASLGDLEPVTKRLMRNPTDFGNLFRLFYGRQTALEFEDLFTQHLQLAGELVNALKKGDTAAADEARRKWYENADEIVTFLAEINPYWDVEDWRDFFDSHLQMTEQEAVLRLSGKYAEDVAIFDEIEEEALKMADEMFEGLIKQFYVC</sequence>
<organism evidence="1 2">
    <name type="scientific">Lachnoclostridium phytofermentans (strain ATCC 700394 / DSM 18823 / ISDg)</name>
    <name type="common">Clostridium phytofermentans</name>
    <dbReference type="NCBI Taxonomy" id="357809"/>
    <lineage>
        <taxon>Bacteria</taxon>
        <taxon>Bacillati</taxon>
        <taxon>Bacillota</taxon>
        <taxon>Clostridia</taxon>
        <taxon>Lachnospirales</taxon>
        <taxon>Lachnospiraceae</taxon>
    </lineage>
</organism>
<dbReference type="eggNOG" id="COG1388">
    <property type="taxonomic scope" value="Bacteria"/>
</dbReference>
<dbReference type="Proteomes" id="UP000000370">
    <property type="component" value="Chromosome"/>
</dbReference>
<dbReference type="KEGG" id="cpy:Cphy_3119"/>
<proteinExistence type="predicted"/>
<name>A9KQZ6_LACP7</name>
<protein>
    <recommendedName>
        <fullName evidence="3">Acetylglutamate kinase</fullName>
    </recommendedName>
</protein>
<dbReference type="RefSeq" id="WP_012201126.1">
    <property type="nucleotide sequence ID" value="NC_010001.1"/>
</dbReference>
<evidence type="ECO:0000313" key="1">
    <source>
        <dbReference type="EMBL" id="ABX43475.1"/>
    </source>
</evidence>
<evidence type="ECO:0000313" key="2">
    <source>
        <dbReference type="Proteomes" id="UP000000370"/>
    </source>
</evidence>
<dbReference type="STRING" id="357809.Cphy_3119"/>
<keyword evidence="2" id="KW-1185">Reference proteome</keyword>
<evidence type="ECO:0008006" key="3">
    <source>
        <dbReference type="Google" id="ProtNLM"/>
    </source>
</evidence>
<reference evidence="2" key="1">
    <citation type="submission" date="2007-11" db="EMBL/GenBank/DDBJ databases">
        <title>Complete genome sequence of Clostridium phytofermentans ISDg.</title>
        <authorList>
            <person name="Leschine S.B."/>
            <person name="Warnick T.A."/>
            <person name="Blanchard J.L."/>
            <person name="Schnell D.J."/>
            <person name="Petit E.L."/>
            <person name="LaTouf W.G."/>
            <person name="Copeland A."/>
            <person name="Lucas S."/>
            <person name="Lapidus A."/>
            <person name="Barry K."/>
            <person name="Glavina del Rio T."/>
            <person name="Dalin E."/>
            <person name="Tice H."/>
            <person name="Pitluck S."/>
            <person name="Kiss H."/>
            <person name="Brettin T."/>
            <person name="Bruce D."/>
            <person name="Detter J.C."/>
            <person name="Han C."/>
            <person name="Kuske C."/>
            <person name="Schmutz J."/>
            <person name="Larimer F."/>
            <person name="Land M."/>
            <person name="Hauser L."/>
            <person name="Kyrpides N."/>
            <person name="Kim E.A."/>
            <person name="Richardson P."/>
        </authorList>
    </citation>
    <scope>NUCLEOTIDE SEQUENCE [LARGE SCALE GENOMIC DNA]</scope>
    <source>
        <strain evidence="2">ATCC 700394 / DSM 18823 / ISDg</strain>
    </source>
</reference>
<dbReference type="HOGENOM" id="CLU_092699_0_0_9"/>
<gene>
    <name evidence="1" type="ordered locus">Cphy_3119</name>
</gene>
<accession>A9KQZ6</accession>
<dbReference type="EMBL" id="CP000885">
    <property type="protein sequence ID" value="ABX43475.1"/>
    <property type="molecule type" value="Genomic_DNA"/>
</dbReference>